<feature type="transmembrane region" description="Helical" evidence="1">
    <location>
        <begin position="69"/>
        <end position="102"/>
    </location>
</feature>
<dbReference type="EMBL" id="LAZR01052485">
    <property type="protein sequence ID" value="KKK82848.1"/>
    <property type="molecule type" value="Genomic_DNA"/>
</dbReference>
<sequence length="118" mass="12491">MRPHERENQVSKGERLSTKLAYLGGGVGIGLFAIFGLLNASFIGGILGINIVGSLFGYPIPSTLLARAIIAFGMLTGVMVAGLMFTIAGMLCGWLAGVVIVLVKKPIKAMHENHTEHK</sequence>
<proteinExistence type="predicted"/>
<accession>A0A0F8YN81</accession>
<comment type="caution">
    <text evidence="2">The sequence shown here is derived from an EMBL/GenBank/DDBJ whole genome shotgun (WGS) entry which is preliminary data.</text>
</comment>
<gene>
    <name evidence="2" type="ORF">LCGC14_2799300</name>
</gene>
<keyword evidence="1" id="KW-0812">Transmembrane</keyword>
<protein>
    <submittedName>
        <fullName evidence="2">Uncharacterized protein</fullName>
    </submittedName>
</protein>
<feature type="transmembrane region" description="Helical" evidence="1">
    <location>
        <begin position="20"/>
        <end position="49"/>
    </location>
</feature>
<keyword evidence="1" id="KW-0472">Membrane</keyword>
<keyword evidence="1" id="KW-1133">Transmembrane helix</keyword>
<evidence type="ECO:0000256" key="1">
    <source>
        <dbReference type="SAM" id="Phobius"/>
    </source>
</evidence>
<reference evidence="2" key="1">
    <citation type="journal article" date="2015" name="Nature">
        <title>Complex archaea that bridge the gap between prokaryotes and eukaryotes.</title>
        <authorList>
            <person name="Spang A."/>
            <person name="Saw J.H."/>
            <person name="Jorgensen S.L."/>
            <person name="Zaremba-Niedzwiedzka K."/>
            <person name="Martijn J."/>
            <person name="Lind A.E."/>
            <person name="van Eijk R."/>
            <person name="Schleper C."/>
            <person name="Guy L."/>
            <person name="Ettema T.J."/>
        </authorList>
    </citation>
    <scope>NUCLEOTIDE SEQUENCE</scope>
</reference>
<name>A0A0F8YN81_9ZZZZ</name>
<dbReference type="AlphaFoldDB" id="A0A0F8YN81"/>
<evidence type="ECO:0000313" key="2">
    <source>
        <dbReference type="EMBL" id="KKK82848.1"/>
    </source>
</evidence>
<organism evidence="2">
    <name type="scientific">marine sediment metagenome</name>
    <dbReference type="NCBI Taxonomy" id="412755"/>
    <lineage>
        <taxon>unclassified sequences</taxon>
        <taxon>metagenomes</taxon>
        <taxon>ecological metagenomes</taxon>
    </lineage>
</organism>